<evidence type="ECO:0000313" key="3">
    <source>
        <dbReference type="Proteomes" id="UP000078476"/>
    </source>
</evidence>
<name>A0A177NRF7_9GAMM</name>
<reference evidence="2 3" key="1">
    <citation type="submission" date="2016-03" db="EMBL/GenBank/DDBJ databases">
        <authorList>
            <person name="Ploux O."/>
        </authorList>
    </citation>
    <scope>NUCLEOTIDE SEQUENCE [LARGE SCALE GENOMIC DNA]</scope>
    <source>
        <strain evidence="2 3">R-45370</strain>
    </source>
</reference>
<feature type="compositionally biased region" description="Acidic residues" evidence="1">
    <location>
        <begin position="106"/>
        <end position="124"/>
    </location>
</feature>
<gene>
    <name evidence="2" type="ORF">A1359_02795</name>
</gene>
<dbReference type="RefSeq" id="WP_066977474.1">
    <property type="nucleotide sequence ID" value="NZ_LUUI01000033.1"/>
</dbReference>
<dbReference type="STRING" id="980561.A1359_02795"/>
<proteinExistence type="predicted"/>
<dbReference type="Pfam" id="PF09344">
    <property type="entry name" value="Cas_CT1975"/>
    <property type="match status" value="1"/>
</dbReference>
<dbReference type="OrthoDB" id="5291250at2"/>
<keyword evidence="3" id="KW-1185">Reference proteome</keyword>
<dbReference type="EMBL" id="LUUI01000033">
    <property type="protein sequence ID" value="OAI20657.1"/>
    <property type="molecule type" value="Genomic_DNA"/>
</dbReference>
<organism evidence="2 3">
    <name type="scientific">Methylomonas lenta</name>
    <dbReference type="NCBI Taxonomy" id="980561"/>
    <lineage>
        <taxon>Bacteria</taxon>
        <taxon>Pseudomonadati</taxon>
        <taxon>Pseudomonadota</taxon>
        <taxon>Gammaproteobacteria</taxon>
        <taxon>Methylococcales</taxon>
        <taxon>Methylococcaceae</taxon>
        <taxon>Methylomonas</taxon>
    </lineage>
</organism>
<accession>A0A177NRF7</accession>
<comment type="caution">
    <text evidence="2">The sequence shown here is derived from an EMBL/GenBank/DDBJ whole genome shotgun (WGS) entry which is preliminary data.</text>
</comment>
<protein>
    <submittedName>
        <fullName evidence="2">Type I-E CRISPR-associated protein Cas7/Cse4/CasC</fullName>
    </submittedName>
</protein>
<dbReference type="AlphaFoldDB" id="A0A177NRF7"/>
<evidence type="ECO:0000313" key="2">
    <source>
        <dbReference type="EMBL" id="OAI20657.1"/>
    </source>
</evidence>
<sequence length="430" mass="47860">MNENFVNFHVLISHSPSCLNRDDMNMQKSAIFGGKRRVRVSSQSLKRTMRNSNYYKQHFPERSIRTRELGLLIETLADELACGGYEVEKHWIEKAVQVFSSKTLAGEEDNEEENSDDVSQEDYSEAPTKKVAVAPWAVSEFKFLCDNVIRVYQQELTDKEKDALQKAIEKENSRKPTKKKPKKSSDEIKDEFLLKKLKKELEADSAGLLKACGNAIDMALSGRMATSGLMSNITGALAVAHAITTHAVDADIDWFTAVDDLQELGSGHLDTQEFSSGVFYRYASLNLKQLQVNLGLLSDIKAEETAEGRAKALEIAAHVLHMLATEVPSAKQQSFAAHNLADLALVSFSHQPISLANAFEKPVQSDYKTGGFREPSITVLNSHWDKIHRGYGLQERCSEFALDEVSLPNDIAAKPSLPALENWIRTNGQG</sequence>
<evidence type="ECO:0000256" key="1">
    <source>
        <dbReference type="SAM" id="MobiDB-lite"/>
    </source>
</evidence>
<dbReference type="Proteomes" id="UP000078476">
    <property type="component" value="Unassembled WGS sequence"/>
</dbReference>
<dbReference type="NCBIfam" id="TIGR01869">
    <property type="entry name" value="casC_Cse4"/>
    <property type="match status" value="1"/>
</dbReference>
<dbReference type="InterPro" id="IPR010148">
    <property type="entry name" value="CRISPR-assoc_prot_CT1975"/>
</dbReference>
<feature type="region of interest" description="Disordered" evidence="1">
    <location>
        <begin position="103"/>
        <end position="126"/>
    </location>
</feature>